<keyword evidence="5" id="KW-1185">Reference proteome</keyword>
<dbReference type="Proteomes" id="UP000238220">
    <property type="component" value="Unassembled WGS sequence"/>
</dbReference>
<evidence type="ECO:0000259" key="3">
    <source>
        <dbReference type="Pfam" id="PF01323"/>
    </source>
</evidence>
<dbReference type="Pfam" id="PF01323">
    <property type="entry name" value="DSBA"/>
    <property type="match status" value="1"/>
</dbReference>
<dbReference type="RefSeq" id="WP_104228680.1">
    <property type="nucleotide sequence ID" value="NZ_PSNW01000001.1"/>
</dbReference>
<dbReference type="GO" id="GO:0006749">
    <property type="term" value="P:glutathione metabolic process"/>
    <property type="evidence" value="ECO:0007669"/>
    <property type="project" value="TreeGrafter"/>
</dbReference>
<dbReference type="OrthoDB" id="5244108at2"/>
<dbReference type="GO" id="GO:0018845">
    <property type="term" value="F:2-hydroxychromene-2-carboxylate isomerase activity"/>
    <property type="evidence" value="ECO:0007669"/>
    <property type="project" value="UniProtKB-UniRule"/>
</dbReference>
<name>A0A2S5TL44_9GAMM</name>
<protein>
    <recommendedName>
        <fullName evidence="1">2-hydroxychromene-2-carboxylate isomerase</fullName>
        <ecNumber evidence="1">5.99.1.4</ecNumber>
    </recommendedName>
</protein>
<dbReference type="PANTHER" id="PTHR42943:SF2">
    <property type="entry name" value="GLUTATHIONE S-TRANSFERASE KAPPA 1"/>
    <property type="match status" value="1"/>
</dbReference>
<dbReference type="GO" id="GO:0004364">
    <property type="term" value="F:glutathione transferase activity"/>
    <property type="evidence" value="ECO:0007669"/>
    <property type="project" value="TreeGrafter"/>
</dbReference>
<evidence type="ECO:0000313" key="4">
    <source>
        <dbReference type="EMBL" id="PPE75715.1"/>
    </source>
</evidence>
<gene>
    <name evidence="4" type="ORF">C3942_02140</name>
</gene>
<dbReference type="EC" id="5.99.1.4" evidence="1"/>
<dbReference type="AlphaFoldDB" id="A0A2S5TL44"/>
<dbReference type="GO" id="GO:0004602">
    <property type="term" value="F:glutathione peroxidase activity"/>
    <property type="evidence" value="ECO:0007669"/>
    <property type="project" value="TreeGrafter"/>
</dbReference>
<keyword evidence="1" id="KW-0413">Isomerase</keyword>
<dbReference type="InterPro" id="IPR044087">
    <property type="entry name" value="NahD-like"/>
</dbReference>
<dbReference type="PIRSF" id="PIRSF006386">
    <property type="entry name" value="HCCAis_GSTk"/>
    <property type="match status" value="1"/>
</dbReference>
<dbReference type="PANTHER" id="PTHR42943">
    <property type="entry name" value="GLUTATHIONE S-TRANSFERASE KAPPA"/>
    <property type="match status" value="1"/>
</dbReference>
<feature type="active site" description="Nucleophile" evidence="2">
    <location>
        <position position="13"/>
    </location>
</feature>
<evidence type="ECO:0000313" key="5">
    <source>
        <dbReference type="Proteomes" id="UP000238220"/>
    </source>
</evidence>
<dbReference type="Gene3D" id="3.40.30.10">
    <property type="entry name" value="Glutaredoxin"/>
    <property type="match status" value="1"/>
</dbReference>
<evidence type="ECO:0000256" key="2">
    <source>
        <dbReference type="PIRSR" id="PIRSR006386-1"/>
    </source>
</evidence>
<evidence type="ECO:0000256" key="1">
    <source>
        <dbReference type="PIRNR" id="PIRNR006386"/>
    </source>
</evidence>
<reference evidence="4 5" key="1">
    <citation type="submission" date="2018-02" db="EMBL/GenBank/DDBJ databases">
        <title>Genome sequencing of Solimonas sp. HR-BB.</title>
        <authorList>
            <person name="Lee Y."/>
            <person name="Jeon C.O."/>
        </authorList>
    </citation>
    <scope>NUCLEOTIDE SEQUENCE [LARGE SCALE GENOMIC DNA]</scope>
    <source>
        <strain evidence="4 5">HR-BB</strain>
    </source>
</reference>
<accession>A0A2S5TL44</accession>
<dbReference type="InterPro" id="IPR051924">
    <property type="entry name" value="GST_Kappa/NadH"/>
</dbReference>
<organism evidence="4 5">
    <name type="scientific">Solimonas fluminis</name>
    <dbReference type="NCBI Taxonomy" id="2086571"/>
    <lineage>
        <taxon>Bacteria</taxon>
        <taxon>Pseudomonadati</taxon>
        <taxon>Pseudomonadota</taxon>
        <taxon>Gammaproteobacteria</taxon>
        <taxon>Nevskiales</taxon>
        <taxon>Nevskiaceae</taxon>
        <taxon>Solimonas</taxon>
    </lineage>
</organism>
<dbReference type="InterPro" id="IPR014440">
    <property type="entry name" value="HCCAis_GSTk"/>
</dbReference>
<dbReference type="GO" id="GO:1901170">
    <property type="term" value="P:naphthalene catabolic process"/>
    <property type="evidence" value="ECO:0007669"/>
    <property type="project" value="InterPro"/>
</dbReference>
<dbReference type="CDD" id="cd03022">
    <property type="entry name" value="DsbA_HCCA_Iso"/>
    <property type="match status" value="1"/>
</dbReference>
<dbReference type="SUPFAM" id="SSF52833">
    <property type="entry name" value="Thioredoxin-like"/>
    <property type="match status" value="1"/>
</dbReference>
<feature type="domain" description="DSBA-like thioredoxin" evidence="3">
    <location>
        <begin position="4"/>
        <end position="196"/>
    </location>
</feature>
<proteinExistence type="inferred from homology"/>
<dbReference type="EMBL" id="PSNW01000001">
    <property type="protein sequence ID" value="PPE75715.1"/>
    <property type="molecule type" value="Genomic_DNA"/>
</dbReference>
<dbReference type="InterPro" id="IPR036249">
    <property type="entry name" value="Thioredoxin-like_sf"/>
</dbReference>
<comment type="similarity">
    <text evidence="1">Belongs to the GST superfamily. NadH family.</text>
</comment>
<sequence>MMKTVDFYYDFGSPTAYLAWTQIARICAEKGARLAYKPFLLGAVFKATGNASPVTIPAKARFMFADLERWAKHWDVPLAINPFFPFNSLELMRAAAGIQLREPQRLDDFNRAIYTAMWVDAKDFGKPAVVAEVLAQAGFDPAAVMALAADDQAKAALRAHTDEALARGAFGAPTFVVGQDLYWGQDRLFMVEAALAG</sequence>
<dbReference type="InterPro" id="IPR001853">
    <property type="entry name" value="DSBA-like_thioredoxin_dom"/>
</dbReference>
<comment type="catalytic activity">
    <reaction evidence="1">
        <text>2-hydroxychromene-2-carboxylate = (3E)-4-(2-hydroxyphenyl)-2-oxobut-3-enoate</text>
        <dbReference type="Rhea" id="RHEA:27401"/>
        <dbReference type="ChEBI" id="CHEBI:59350"/>
        <dbReference type="ChEBI" id="CHEBI:59353"/>
        <dbReference type="EC" id="5.99.1.4"/>
    </reaction>
</comment>
<comment type="caution">
    <text evidence="4">The sequence shown here is derived from an EMBL/GenBank/DDBJ whole genome shotgun (WGS) entry which is preliminary data.</text>
</comment>